<evidence type="ECO:0000256" key="7">
    <source>
        <dbReference type="ARBA" id="ARBA00023136"/>
    </source>
</evidence>
<accession>A0A840L3I9</accession>
<reference evidence="14 15" key="1">
    <citation type="submission" date="2020-08" db="EMBL/GenBank/DDBJ databases">
        <title>Functional genomics of gut bacteria from endangered species of beetles.</title>
        <authorList>
            <person name="Carlos-Shanley C."/>
        </authorList>
    </citation>
    <scope>NUCLEOTIDE SEQUENCE [LARGE SCALE GENOMIC DNA]</scope>
    <source>
        <strain evidence="14 15">S00239</strain>
    </source>
</reference>
<evidence type="ECO:0000256" key="10">
    <source>
        <dbReference type="PROSITE-ProRule" id="PRU01360"/>
    </source>
</evidence>
<evidence type="ECO:0000256" key="6">
    <source>
        <dbReference type="ARBA" id="ARBA00023077"/>
    </source>
</evidence>
<evidence type="ECO:0000259" key="12">
    <source>
        <dbReference type="Pfam" id="PF00593"/>
    </source>
</evidence>
<evidence type="ECO:0000256" key="11">
    <source>
        <dbReference type="RuleBase" id="RU003357"/>
    </source>
</evidence>
<feature type="domain" description="TonB-dependent receptor-like beta-barrel" evidence="12">
    <location>
        <begin position="384"/>
        <end position="884"/>
    </location>
</feature>
<evidence type="ECO:0000256" key="5">
    <source>
        <dbReference type="ARBA" id="ARBA00022692"/>
    </source>
</evidence>
<dbReference type="Pfam" id="PF07715">
    <property type="entry name" value="Plug"/>
    <property type="match status" value="1"/>
</dbReference>
<keyword evidence="3 10" id="KW-0813">Transport</keyword>
<name>A0A840L3I9_9BURK</name>
<feature type="domain" description="TonB-dependent receptor plug" evidence="13">
    <location>
        <begin position="38"/>
        <end position="155"/>
    </location>
</feature>
<evidence type="ECO:0000313" key="15">
    <source>
        <dbReference type="Proteomes" id="UP000562027"/>
    </source>
</evidence>
<evidence type="ECO:0000256" key="3">
    <source>
        <dbReference type="ARBA" id="ARBA00022448"/>
    </source>
</evidence>
<sequence>MFTVVAMSAQAQTAPAQAVQQLERVEVTGSNIKRLAAETASPVTVVSRTEIKQSGANTVRQILDTITSTSTNELTDNGNSSSFAAGATGASLRGLGKGATLVLLNGRRVAYYALADGAKETFVNVDSIPADAIERIEVLKDGASAVYGSDAMAGVINIITRKDYQGVGISANYQTGTNPSLQKQATASVVGGFGNMAKDRFNVLLNAEFYKREGYTLADALSSYAPYYKQIVSPALGDPSLVSYPGNLFKGNARTKPVAGCPTSQLNAAGACTTDVNALNQIYDPAKRVNLFASGRFLVSEAVEAFAEASYSKTQTDYLALPFGLSAPGTQYKWFDGNSKKVQLVNKPLIAANNPANSLGVPAGLEYRFMDDLSMWSEPAEASQYRVQAGLKGTFGNWDWETVIGRTAAEGEKNGVGAHRVDFINAVSSGEYKIGGSNSAELLNRMFRQHGLNGSNSTNYIDAKLSGELFSLPAGAVMGAFGLEHREESVLIKSTENVLNAELIGRGSVWIEGDRKLDAAFAEVEAPLFKGLTANAAVRYDKATGFDGHMSPKLGLRYEVLPQMLMLRGTLSEGFRAPNIPETLGKVGLTGFFNRTVDPKRCETATKIRDILKKGNANDVQDSTDAFNSGCSVSVPAMISANPNVKPELSRSATIGFVFDPVKNLSIAVDYYKIERRDEISYRDPDYVLAREGDAGYKDLIARVPVSSTDQARADRANQLDPTAKVSWAAGELVTLLLQYENFGKTESSGIDLDIKGQVGNAEFGTLRLGLTSTYALTAREWDIDANTYRPNRVGLRNTPRLRSIFSVAWTKYDWTAGLRFNYTSGTKLNNDETDESSWSEAACQKRLNPGAYPCYIDSYLRTDLNVSYRGFKGLTLGLNIGNVMNNPAPVNLRDTYSIRPRTIKVSAEYRF</sequence>
<keyword evidence="5 10" id="KW-0812">Transmembrane</keyword>
<keyword evidence="4 10" id="KW-1134">Transmembrane beta strand</keyword>
<dbReference type="InterPro" id="IPR037066">
    <property type="entry name" value="Plug_dom_sf"/>
</dbReference>
<dbReference type="InterPro" id="IPR000531">
    <property type="entry name" value="Beta-barrel_TonB"/>
</dbReference>
<keyword evidence="9 10" id="KW-0998">Cell outer membrane</keyword>
<evidence type="ECO:0000256" key="4">
    <source>
        <dbReference type="ARBA" id="ARBA00022452"/>
    </source>
</evidence>
<comment type="subcellular location">
    <subcellularLocation>
        <location evidence="1 10">Cell outer membrane</location>
        <topology evidence="1 10">Multi-pass membrane protein</topology>
    </subcellularLocation>
</comment>
<dbReference type="Gene3D" id="2.40.170.20">
    <property type="entry name" value="TonB-dependent receptor, beta-barrel domain"/>
    <property type="match status" value="1"/>
</dbReference>
<comment type="caution">
    <text evidence="14">The sequence shown here is derived from an EMBL/GenBank/DDBJ whole genome shotgun (WGS) entry which is preliminary data.</text>
</comment>
<dbReference type="PROSITE" id="PS52016">
    <property type="entry name" value="TONB_DEPENDENT_REC_3"/>
    <property type="match status" value="1"/>
</dbReference>
<dbReference type="AlphaFoldDB" id="A0A840L3I9"/>
<evidence type="ECO:0000256" key="1">
    <source>
        <dbReference type="ARBA" id="ARBA00004571"/>
    </source>
</evidence>
<evidence type="ECO:0000256" key="8">
    <source>
        <dbReference type="ARBA" id="ARBA00023170"/>
    </source>
</evidence>
<organism evidence="14 15">
    <name type="scientific">Roseateles oligotrophus</name>
    <dbReference type="NCBI Taxonomy" id="1769250"/>
    <lineage>
        <taxon>Bacteria</taxon>
        <taxon>Pseudomonadati</taxon>
        <taxon>Pseudomonadota</taxon>
        <taxon>Betaproteobacteria</taxon>
        <taxon>Burkholderiales</taxon>
        <taxon>Sphaerotilaceae</taxon>
        <taxon>Roseateles</taxon>
    </lineage>
</organism>
<evidence type="ECO:0000256" key="2">
    <source>
        <dbReference type="ARBA" id="ARBA00009810"/>
    </source>
</evidence>
<dbReference type="CDD" id="cd01347">
    <property type="entry name" value="ligand_gated_channel"/>
    <property type="match status" value="1"/>
</dbReference>
<comment type="similarity">
    <text evidence="2 10 11">Belongs to the TonB-dependent receptor family.</text>
</comment>
<keyword evidence="7 10" id="KW-0472">Membrane</keyword>
<protein>
    <submittedName>
        <fullName evidence="14">Iron complex outermembrane receptor protein</fullName>
    </submittedName>
</protein>
<keyword evidence="6 11" id="KW-0798">TonB box</keyword>
<evidence type="ECO:0000256" key="9">
    <source>
        <dbReference type="ARBA" id="ARBA00023237"/>
    </source>
</evidence>
<dbReference type="GO" id="GO:0009279">
    <property type="term" value="C:cell outer membrane"/>
    <property type="evidence" value="ECO:0007669"/>
    <property type="project" value="UniProtKB-SubCell"/>
</dbReference>
<dbReference type="Gene3D" id="2.170.130.10">
    <property type="entry name" value="TonB-dependent receptor, plug domain"/>
    <property type="match status" value="1"/>
</dbReference>
<dbReference type="SUPFAM" id="SSF56935">
    <property type="entry name" value="Porins"/>
    <property type="match status" value="1"/>
</dbReference>
<proteinExistence type="inferred from homology"/>
<gene>
    <name evidence="14" type="ORF">HNP55_001295</name>
</gene>
<evidence type="ECO:0000313" key="14">
    <source>
        <dbReference type="EMBL" id="MBB4842780.1"/>
    </source>
</evidence>
<dbReference type="PANTHER" id="PTHR47234">
    <property type="match status" value="1"/>
</dbReference>
<dbReference type="Proteomes" id="UP000562027">
    <property type="component" value="Unassembled WGS sequence"/>
</dbReference>
<keyword evidence="15" id="KW-1185">Reference proteome</keyword>
<dbReference type="InterPro" id="IPR036942">
    <property type="entry name" value="Beta-barrel_TonB_sf"/>
</dbReference>
<evidence type="ECO:0000259" key="13">
    <source>
        <dbReference type="Pfam" id="PF07715"/>
    </source>
</evidence>
<dbReference type="Pfam" id="PF00593">
    <property type="entry name" value="TonB_dep_Rec_b-barrel"/>
    <property type="match status" value="1"/>
</dbReference>
<dbReference type="EMBL" id="JACHLP010000002">
    <property type="protein sequence ID" value="MBB4842780.1"/>
    <property type="molecule type" value="Genomic_DNA"/>
</dbReference>
<keyword evidence="8 14" id="KW-0675">Receptor</keyword>
<dbReference type="InterPro" id="IPR039426">
    <property type="entry name" value="TonB-dep_rcpt-like"/>
</dbReference>
<dbReference type="InterPro" id="IPR012910">
    <property type="entry name" value="Plug_dom"/>
</dbReference>
<dbReference type="PANTHER" id="PTHR47234:SF2">
    <property type="entry name" value="TONB-DEPENDENT RECEPTOR"/>
    <property type="match status" value="1"/>
</dbReference>